<evidence type="ECO:0000256" key="1">
    <source>
        <dbReference type="ARBA" id="ARBA00023157"/>
    </source>
</evidence>
<name>A0A0R3UBB4_MESCO</name>
<dbReference type="PROSITE" id="PS00280">
    <property type="entry name" value="BPTI_KUNITZ_1"/>
    <property type="match status" value="2"/>
</dbReference>
<dbReference type="OrthoDB" id="4473401at2759"/>
<evidence type="ECO:0000256" key="2">
    <source>
        <dbReference type="SAM" id="SignalP"/>
    </source>
</evidence>
<accession>A0A0R3UBB4</accession>
<dbReference type="SMART" id="SM00131">
    <property type="entry name" value="KU"/>
    <property type="match status" value="2"/>
</dbReference>
<evidence type="ECO:0000313" key="5">
    <source>
        <dbReference type="Proteomes" id="UP000267029"/>
    </source>
</evidence>
<keyword evidence="1" id="KW-1015">Disulfide bond</keyword>
<keyword evidence="5" id="KW-1185">Reference proteome</keyword>
<dbReference type="InterPro" id="IPR051388">
    <property type="entry name" value="Serpin_venom_toxin"/>
</dbReference>
<evidence type="ECO:0000313" key="4">
    <source>
        <dbReference type="EMBL" id="VDD78210.1"/>
    </source>
</evidence>
<dbReference type="GO" id="GO:0004867">
    <property type="term" value="F:serine-type endopeptidase inhibitor activity"/>
    <property type="evidence" value="ECO:0007669"/>
    <property type="project" value="InterPro"/>
</dbReference>
<gene>
    <name evidence="4" type="ORF">MCOS_LOCUS4213</name>
</gene>
<sequence length="146" mass="16382">MNVILVFLAVVAVGVSGAVNDRCKQPIDPGLCLAYFPKWGFDQGTGTCTEFIYGGCGGNENRFDDERSCQHACHLTVNPCTLPIDTGRCYAYLPKWGYDRQSGRCIQFPYGGCGGNYNRFEDEWTCRRICQRLTKDVISWDAEEVN</sequence>
<dbReference type="Proteomes" id="UP000267029">
    <property type="component" value="Unassembled WGS sequence"/>
</dbReference>
<feature type="signal peptide" evidence="2">
    <location>
        <begin position="1"/>
        <end position="17"/>
    </location>
</feature>
<dbReference type="Pfam" id="PF00014">
    <property type="entry name" value="Kunitz_BPTI"/>
    <property type="match status" value="2"/>
</dbReference>
<dbReference type="FunFam" id="4.10.410.10:FF:000020">
    <property type="entry name" value="Collagen, type VI, alpha 3"/>
    <property type="match status" value="2"/>
</dbReference>
<organism evidence="4 5">
    <name type="scientific">Mesocestoides corti</name>
    <name type="common">Flatworm</name>
    <dbReference type="NCBI Taxonomy" id="53468"/>
    <lineage>
        <taxon>Eukaryota</taxon>
        <taxon>Metazoa</taxon>
        <taxon>Spiralia</taxon>
        <taxon>Lophotrochozoa</taxon>
        <taxon>Platyhelminthes</taxon>
        <taxon>Cestoda</taxon>
        <taxon>Eucestoda</taxon>
        <taxon>Cyclophyllidea</taxon>
        <taxon>Mesocestoididae</taxon>
        <taxon>Mesocestoides</taxon>
    </lineage>
</organism>
<evidence type="ECO:0000259" key="3">
    <source>
        <dbReference type="PROSITE" id="PS50279"/>
    </source>
</evidence>
<keyword evidence="2" id="KW-0732">Signal</keyword>
<feature type="domain" description="BPTI/Kunitz inhibitor" evidence="3">
    <location>
        <begin position="23"/>
        <end position="73"/>
    </location>
</feature>
<reference evidence="4 5" key="1">
    <citation type="submission" date="2018-10" db="EMBL/GenBank/DDBJ databases">
        <authorList>
            <consortium name="Pathogen Informatics"/>
        </authorList>
    </citation>
    <scope>NUCLEOTIDE SEQUENCE [LARGE SCALE GENOMIC DNA]</scope>
</reference>
<dbReference type="STRING" id="53468.A0A0R3UBB4"/>
<protein>
    <recommendedName>
        <fullName evidence="3">BPTI/Kunitz inhibitor domain-containing protein</fullName>
    </recommendedName>
</protein>
<dbReference type="InterPro" id="IPR002223">
    <property type="entry name" value="Kunitz_BPTI"/>
</dbReference>
<dbReference type="CDD" id="cd00109">
    <property type="entry name" value="Kunitz-type"/>
    <property type="match status" value="2"/>
</dbReference>
<dbReference type="PANTHER" id="PTHR46751:SF1">
    <property type="entry name" value="WAP FOUR-DISULFIDE CORE DOMAIN PROTEIN 6A"/>
    <property type="match status" value="1"/>
</dbReference>
<dbReference type="AlphaFoldDB" id="A0A0R3UBB4"/>
<dbReference type="EMBL" id="UXSR01001390">
    <property type="protein sequence ID" value="VDD78210.1"/>
    <property type="molecule type" value="Genomic_DNA"/>
</dbReference>
<dbReference type="PANTHER" id="PTHR46751">
    <property type="entry name" value="EPPIN"/>
    <property type="match status" value="1"/>
</dbReference>
<dbReference type="Gene3D" id="4.10.410.10">
    <property type="entry name" value="Pancreatic trypsin inhibitor Kunitz domain"/>
    <property type="match status" value="2"/>
</dbReference>
<dbReference type="InterPro" id="IPR020901">
    <property type="entry name" value="Prtase_inh_Kunz-CS"/>
</dbReference>
<dbReference type="InterPro" id="IPR036880">
    <property type="entry name" value="Kunitz_BPTI_sf"/>
</dbReference>
<feature type="chain" id="PRO_5030017476" description="BPTI/Kunitz inhibitor domain-containing protein" evidence="2">
    <location>
        <begin position="18"/>
        <end position="146"/>
    </location>
</feature>
<feature type="domain" description="BPTI/Kunitz inhibitor" evidence="3">
    <location>
        <begin position="80"/>
        <end position="130"/>
    </location>
</feature>
<dbReference type="SUPFAM" id="SSF57362">
    <property type="entry name" value="BPTI-like"/>
    <property type="match status" value="2"/>
</dbReference>
<dbReference type="PRINTS" id="PR00759">
    <property type="entry name" value="BASICPTASE"/>
</dbReference>
<dbReference type="PROSITE" id="PS50279">
    <property type="entry name" value="BPTI_KUNITZ_2"/>
    <property type="match status" value="2"/>
</dbReference>
<proteinExistence type="predicted"/>